<accession>A0A4Z2G0A5</accession>
<proteinExistence type="predicted"/>
<name>A0A4Z2G0A5_9TELE</name>
<gene>
    <name evidence="2" type="ORF">EYF80_042779</name>
</gene>
<dbReference type="AlphaFoldDB" id="A0A4Z2G0A5"/>
<organism evidence="2 3">
    <name type="scientific">Liparis tanakae</name>
    <name type="common">Tanaka's snailfish</name>
    <dbReference type="NCBI Taxonomy" id="230148"/>
    <lineage>
        <taxon>Eukaryota</taxon>
        <taxon>Metazoa</taxon>
        <taxon>Chordata</taxon>
        <taxon>Craniata</taxon>
        <taxon>Vertebrata</taxon>
        <taxon>Euteleostomi</taxon>
        <taxon>Actinopterygii</taxon>
        <taxon>Neopterygii</taxon>
        <taxon>Teleostei</taxon>
        <taxon>Neoteleostei</taxon>
        <taxon>Acanthomorphata</taxon>
        <taxon>Eupercaria</taxon>
        <taxon>Perciformes</taxon>
        <taxon>Cottioidei</taxon>
        <taxon>Cottales</taxon>
        <taxon>Liparidae</taxon>
        <taxon>Liparis</taxon>
    </lineage>
</organism>
<evidence type="ECO:0000313" key="2">
    <source>
        <dbReference type="EMBL" id="TNN47008.1"/>
    </source>
</evidence>
<feature type="region of interest" description="Disordered" evidence="1">
    <location>
        <begin position="26"/>
        <end position="64"/>
    </location>
</feature>
<comment type="caution">
    <text evidence="2">The sequence shown here is derived from an EMBL/GenBank/DDBJ whole genome shotgun (WGS) entry which is preliminary data.</text>
</comment>
<evidence type="ECO:0000313" key="3">
    <source>
        <dbReference type="Proteomes" id="UP000314294"/>
    </source>
</evidence>
<reference evidence="2 3" key="1">
    <citation type="submission" date="2019-03" db="EMBL/GenBank/DDBJ databases">
        <title>First draft genome of Liparis tanakae, snailfish: a comprehensive survey of snailfish specific genes.</title>
        <authorList>
            <person name="Kim W."/>
            <person name="Song I."/>
            <person name="Jeong J.-H."/>
            <person name="Kim D."/>
            <person name="Kim S."/>
            <person name="Ryu S."/>
            <person name="Song J.Y."/>
            <person name="Lee S.K."/>
        </authorList>
    </citation>
    <scope>NUCLEOTIDE SEQUENCE [LARGE SCALE GENOMIC DNA]</scope>
    <source>
        <tissue evidence="2">Muscle</tissue>
    </source>
</reference>
<evidence type="ECO:0000256" key="1">
    <source>
        <dbReference type="SAM" id="MobiDB-lite"/>
    </source>
</evidence>
<dbReference type="EMBL" id="SRLO01000761">
    <property type="protein sequence ID" value="TNN47008.1"/>
    <property type="molecule type" value="Genomic_DNA"/>
</dbReference>
<feature type="compositionally biased region" description="Basic and acidic residues" evidence="1">
    <location>
        <begin position="38"/>
        <end position="56"/>
    </location>
</feature>
<protein>
    <submittedName>
        <fullName evidence="2">Uncharacterized protein</fullName>
    </submittedName>
</protein>
<keyword evidence="3" id="KW-1185">Reference proteome</keyword>
<sequence>MDAEPRVLLEGDTQVAVVVSVSFTNPSSLHEERRRKRDNGSIEHRESSLPREHEERSWEEEEETRSFYRLDPLLTSPNLYVHIYCGALPTDTYMMVMLKNPLRKLVKQPEHDPLLTLGFQ</sequence>
<dbReference type="Proteomes" id="UP000314294">
    <property type="component" value="Unassembled WGS sequence"/>
</dbReference>